<sequence length="247" mass="26696">MQHTLPSIFLSALLLGSAVNCVVIPNQDGHMHQIEKRTGSSGCNADNLLRLIRGQDNLPQGLEFCSTWLGKVHTTITLVGETVTPTITNTEVSSTTSTDLSTEISTITNTAYTTVTNTQTFTEIQATFTFTKFKHRRIRAATARPLSDQILSNTYPASRISSACNCLTLQPPTTATVYSTETAAPVTSVVVVPALTETSITITDFVSVTTTITSEATKTVTKTVWDDQCLTKRSNKRGAISSRIDNC</sequence>
<reference evidence="2" key="1">
    <citation type="submission" date="2019-06" db="EMBL/GenBank/DDBJ databases">
        <authorList>
            <person name="Palmer J.M."/>
        </authorList>
    </citation>
    <scope>NUCLEOTIDE SEQUENCE</scope>
    <source>
        <strain evidence="2">TWF679</strain>
    </source>
</reference>
<dbReference type="Proteomes" id="UP000614610">
    <property type="component" value="Unassembled WGS sequence"/>
</dbReference>
<protein>
    <submittedName>
        <fullName evidence="2">Uncharacterized protein</fullName>
    </submittedName>
</protein>
<dbReference type="AlphaFoldDB" id="A0A6G1LXD0"/>
<accession>A0A6G1LXD0</accession>
<feature type="signal peptide" evidence="1">
    <location>
        <begin position="1"/>
        <end position="21"/>
    </location>
</feature>
<keyword evidence="1" id="KW-0732">Signal</keyword>
<evidence type="ECO:0000313" key="3">
    <source>
        <dbReference type="Proteomes" id="UP000614610"/>
    </source>
</evidence>
<name>A0A6G1LXD0_ORBOL</name>
<evidence type="ECO:0000313" key="2">
    <source>
        <dbReference type="EMBL" id="KAF3201904.1"/>
    </source>
</evidence>
<evidence type="ECO:0000256" key="1">
    <source>
        <dbReference type="SAM" id="SignalP"/>
    </source>
</evidence>
<dbReference type="EMBL" id="WIWT01000093">
    <property type="protein sequence ID" value="KAF3201904.1"/>
    <property type="molecule type" value="Genomic_DNA"/>
</dbReference>
<dbReference type="OrthoDB" id="5394778at2759"/>
<comment type="caution">
    <text evidence="2">The sequence shown here is derived from an EMBL/GenBank/DDBJ whole genome shotgun (WGS) entry which is preliminary data.</text>
</comment>
<feature type="chain" id="PRO_5041132379" evidence="1">
    <location>
        <begin position="22"/>
        <end position="247"/>
    </location>
</feature>
<proteinExistence type="predicted"/>
<gene>
    <name evidence="2" type="ORF">TWF679_011191</name>
</gene>
<organism evidence="2 3">
    <name type="scientific">Orbilia oligospora</name>
    <name type="common">Nematode-trapping fungus</name>
    <name type="synonym">Arthrobotrys oligospora</name>
    <dbReference type="NCBI Taxonomy" id="2813651"/>
    <lineage>
        <taxon>Eukaryota</taxon>
        <taxon>Fungi</taxon>
        <taxon>Dikarya</taxon>
        <taxon>Ascomycota</taxon>
        <taxon>Pezizomycotina</taxon>
        <taxon>Orbiliomycetes</taxon>
        <taxon>Orbiliales</taxon>
        <taxon>Orbiliaceae</taxon>
        <taxon>Orbilia</taxon>
    </lineage>
</organism>